<dbReference type="Gene3D" id="3.40.50.10640">
    <property type="entry name" value="SSO1389-like"/>
    <property type="match status" value="1"/>
</dbReference>
<evidence type="ECO:0000313" key="3">
    <source>
        <dbReference type="Proteomes" id="UP000001495"/>
    </source>
</evidence>
<dbReference type="InterPro" id="IPR011742">
    <property type="entry name" value="CRISPR-assoc_prot_TM1812"/>
</dbReference>
<dbReference type="eggNOG" id="arCOG07641">
    <property type="taxonomic scope" value="Archaea"/>
</dbReference>
<sequence length="247" mass="29218">MAKILIFPLGVGDTNENIYKRTYIPIKYRIGNKEIEDRFIISVLIDYLKVDKVIIVGTSRSMWENLYKHYAELVNEFDEEYWRNIGEKVGKSENESCYISEDDLKKIEEVIDKYLKKINPNATGGSKCKIIKYGSNENEILENFDIFMGMIEEINEGDEIYLDITHSFRSIPLFMYLMLEFVQYLKKDVRLKGLYYGMLDAYKRNYATIVDLSPLFEISYWIKGMYDFTNYGNNYLISKLLEKKIKI</sequence>
<dbReference type="SUPFAM" id="SSF160980">
    <property type="entry name" value="SSO1389-like"/>
    <property type="match status" value="1"/>
</dbReference>
<dbReference type="HOGENOM" id="CLU_1122619_0_0_2"/>
<proteinExistence type="predicted"/>
<dbReference type="NCBIfam" id="TIGR02549">
    <property type="entry name" value="CRISPR_DxTHG"/>
    <property type="match status" value="1"/>
</dbReference>
<dbReference type="Pfam" id="PF22230">
    <property type="entry name" value="Csx1_CARF"/>
    <property type="match status" value="1"/>
</dbReference>
<dbReference type="InterPro" id="IPR053857">
    <property type="entry name" value="Csx1_CARF"/>
</dbReference>
<evidence type="ECO:0000313" key="2">
    <source>
        <dbReference type="EMBL" id="ACV24782.1"/>
    </source>
</evidence>
<dbReference type="Proteomes" id="UP000001495">
    <property type="component" value="Chromosome"/>
</dbReference>
<organism evidence="2 3">
    <name type="scientific">Methanocaldococcus fervens (strain DSM 4213 / JCM 15782 / AG86)</name>
    <name type="common">Methanococcus fervens</name>
    <dbReference type="NCBI Taxonomy" id="573064"/>
    <lineage>
        <taxon>Archaea</taxon>
        <taxon>Methanobacteriati</taxon>
        <taxon>Methanobacteriota</taxon>
        <taxon>Methanomada group</taxon>
        <taxon>Methanococci</taxon>
        <taxon>Methanococcales</taxon>
        <taxon>Methanocaldococcaceae</taxon>
        <taxon>Methanocaldococcus</taxon>
    </lineage>
</organism>
<dbReference type="OrthoDB" id="116435at2157"/>
<keyword evidence="3" id="KW-1185">Reference proteome</keyword>
<dbReference type="STRING" id="573064.Mefer_0964"/>
<dbReference type="AlphaFoldDB" id="C7P8A0"/>
<dbReference type="RefSeq" id="WP_015791519.1">
    <property type="nucleotide sequence ID" value="NC_013156.1"/>
</dbReference>
<dbReference type="NCBIfam" id="TIGR02221">
    <property type="entry name" value="cas_TM1812"/>
    <property type="match status" value="1"/>
</dbReference>
<evidence type="ECO:0000259" key="1">
    <source>
        <dbReference type="Pfam" id="PF22230"/>
    </source>
</evidence>
<feature type="domain" description="CRISPR system endoribonuclease Csx1 CARF" evidence="1">
    <location>
        <begin position="22"/>
        <end position="166"/>
    </location>
</feature>
<dbReference type="KEGG" id="mfe:Mefer_0964"/>
<name>C7P8A0_METFA</name>
<dbReference type="EMBL" id="CP001696">
    <property type="protein sequence ID" value="ACV24782.1"/>
    <property type="molecule type" value="Genomic_DNA"/>
</dbReference>
<reference evidence="2" key="1">
    <citation type="submission" date="2009-08" db="EMBL/GenBank/DDBJ databases">
        <title>Complete sequence of chromosome of Methanocaldococcus fervens AG86.</title>
        <authorList>
            <consortium name="US DOE Joint Genome Institute"/>
            <person name="Lucas S."/>
            <person name="Copeland A."/>
            <person name="Lapidus A."/>
            <person name="Glavina del Rio T."/>
            <person name="Tice H."/>
            <person name="Bruce D."/>
            <person name="Goodwin L."/>
            <person name="Pitluck S."/>
            <person name="Chertkov O."/>
            <person name="Detter J.C."/>
            <person name="Han C."/>
            <person name="Tapia R."/>
            <person name="Larimer F."/>
            <person name="Land M."/>
            <person name="Hauser L."/>
            <person name="Kyrpides N."/>
            <person name="Ovchinnikova G."/>
            <person name="Lupa-Sieprawska M."/>
            <person name="Whitman W.B."/>
        </authorList>
    </citation>
    <scope>NUCLEOTIDE SEQUENCE [LARGE SCALE GENOMIC DNA]</scope>
    <source>
        <strain evidence="2">AG86</strain>
    </source>
</reference>
<gene>
    <name evidence="2" type="ordered locus">Mefer_0964</name>
</gene>
<dbReference type="GeneID" id="95969817"/>
<protein>
    <submittedName>
        <fullName evidence="2">CRISPR-associated protein, TM1812 family</fullName>
    </submittedName>
</protein>
<dbReference type="InterPro" id="IPR013383">
    <property type="entry name" value="CRISPR-assoc_prot_DxTHG_CS"/>
</dbReference>
<accession>C7P8A0</accession>